<protein>
    <submittedName>
        <fullName evidence="1">Uncharacterized protein</fullName>
    </submittedName>
</protein>
<accession>A0A4Y7JRF7</accession>
<dbReference type="EMBL" id="CM010719">
    <property type="protein sequence ID" value="RZC63674.1"/>
    <property type="molecule type" value="Genomic_DNA"/>
</dbReference>
<dbReference type="Gramene" id="RZC63674">
    <property type="protein sequence ID" value="RZC63674"/>
    <property type="gene ID" value="C5167_025439"/>
</dbReference>
<sequence length="68" mass="7400">MSSPLKFHLWRTAIAQKKPPGIVIDGLWVYKGRKTIKYDGVPGFTAGSTFLALELLSSVVSTSDCTTL</sequence>
<name>A0A4Y7JRF7_PAPSO</name>
<organism evidence="1 2">
    <name type="scientific">Papaver somniferum</name>
    <name type="common">Opium poppy</name>
    <dbReference type="NCBI Taxonomy" id="3469"/>
    <lineage>
        <taxon>Eukaryota</taxon>
        <taxon>Viridiplantae</taxon>
        <taxon>Streptophyta</taxon>
        <taxon>Embryophyta</taxon>
        <taxon>Tracheophyta</taxon>
        <taxon>Spermatophyta</taxon>
        <taxon>Magnoliopsida</taxon>
        <taxon>Ranunculales</taxon>
        <taxon>Papaveraceae</taxon>
        <taxon>Papaveroideae</taxon>
        <taxon>Papaver</taxon>
    </lineage>
</organism>
<evidence type="ECO:0000313" key="2">
    <source>
        <dbReference type="Proteomes" id="UP000316621"/>
    </source>
</evidence>
<dbReference type="Proteomes" id="UP000316621">
    <property type="component" value="Chromosome 5"/>
</dbReference>
<proteinExistence type="predicted"/>
<evidence type="ECO:0000313" key="1">
    <source>
        <dbReference type="EMBL" id="RZC63674.1"/>
    </source>
</evidence>
<keyword evidence="2" id="KW-1185">Reference proteome</keyword>
<reference evidence="1 2" key="1">
    <citation type="journal article" date="2018" name="Science">
        <title>The opium poppy genome and morphinan production.</title>
        <authorList>
            <person name="Guo L."/>
            <person name="Winzer T."/>
            <person name="Yang X."/>
            <person name="Li Y."/>
            <person name="Ning Z."/>
            <person name="He Z."/>
            <person name="Teodor R."/>
            <person name="Lu Y."/>
            <person name="Bowser T.A."/>
            <person name="Graham I.A."/>
            <person name="Ye K."/>
        </authorList>
    </citation>
    <scope>NUCLEOTIDE SEQUENCE [LARGE SCALE GENOMIC DNA]</scope>
    <source>
        <strain evidence="2">cv. HN1</strain>
        <tissue evidence="1">Leaves</tissue>
    </source>
</reference>
<gene>
    <name evidence="1" type="ORF">C5167_025439</name>
</gene>
<dbReference type="AlphaFoldDB" id="A0A4Y7JRF7"/>